<accession>A0A8J5CN86</accession>
<organism evidence="1 2">
    <name type="scientific">Chionoecetes opilio</name>
    <name type="common">Atlantic snow crab</name>
    <name type="synonym">Cancer opilio</name>
    <dbReference type="NCBI Taxonomy" id="41210"/>
    <lineage>
        <taxon>Eukaryota</taxon>
        <taxon>Metazoa</taxon>
        <taxon>Ecdysozoa</taxon>
        <taxon>Arthropoda</taxon>
        <taxon>Crustacea</taxon>
        <taxon>Multicrustacea</taxon>
        <taxon>Malacostraca</taxon>
        <taxon>Eumalacostraca</taxon>
        <taxon>Eucarida</taxon>
        <taxon>Decapoda</taxon>
        <taxon>Pleocyemata</taxon>
        <taxon>Brachyura</taxon>
        <taxon>Eubrachyura</taxon>
        <taxon>Majoidea</taxon>
        <taxon>Majidae</taxon>
        <taxon>Chionoecetes</taxon>
    </lineage>
</organism>
<dbReference type="Proteomes" id="UP000770661">
    <property type="component" value="Unassembled WGS sequence"/>
</dbReference>
<dbReference type="AlphaFoldDB" id="A0A8J5CN86"/>
<dbReference type="EMBL" id="JACEEZ010020813">
    <property type="protein sequence ID" value="KAG0714092.1"/>
    <property type="molecule type" value="Genomic_DNA"/>
</dbReference>
<keyword evidence="2" id="KW-1185">Reference proteome</keyword>
<comment type="caution">
    <text evidence="1">The sequence shown here is derived from an EMBL/GenBank/DDBJ whole genome shotgun (WGS) entry which is preliminary data.</text>
</comment>
<evidence type="ECO:0000313" key="1">
    <source>
        <dbReference type="EMBL" id="KAG0714092.1"/>
    </source>
</evidence>
<reference evidence="1" key="1">
    <citation type="submission" date="2020-07" db="EMBL/GenBank/DDBJ databases">
        <title>The High-quality genome of the commercially important snow crab, Chionoecetes opilio.</title>
        <authorList>
            <person name="Jeong J.-H."/>
            <person name="Ryu S."/>
        </authorList>
    </citation>
    <scope>NUCLEOTIDE SEQUENCE</scope>
    <source>
        <strain evidence="1">MADBK_172401_WGS</strain>
        <tissue evidence="1">Digestive gland</tissue>
    </source>
</reference>
<gene>
    <name evidence="1" type="ORF">GWK47_014803</name>
</gene>
<protein>
    <submittedName>
        <fullName evidence="1">Uncharacterized protein</fullName>
    </submittedName>
</protein>
<proteinExistence type="predicted"/>
<evidence type="ECO:0000313" key="2">
    <source>
        <dbReference type="Proteomes" id="UP000770661"/>
    </source>
</evidence>
<sequence>MPILLHEIFMNHYRLVIQLPFHRCTAGRRSSGSGCVSDPAVPVQILPRTKLSSRGTDGAHPLLYSDSSFQGPATCAGQSALYRPSFHLLRVAVGGPAVAAAHLSHHYMHSSGETPSPGQPCSLGDALGVHQEHPCKLF</sequence>
<name>A0A8J5CN86_CHIOP</name>